<organism evidence="2 3">
    <name type="scientific">Adiantum capillus-veneris</name>
    <name type="common">Maidenhair fern</name>
    <dbReference type="NCBI Taxonomy" id="13818"/>
    <lineage>
        <taxon>Eukaryota</taxon>
        <taxon>Viridiplantae</taxon>
        <taxon>Streptophyta</taxon>
        <taxon>Embryophyta</taxon>
        <taxon>Tracheophyta</taxon>
        <taxon>Polypodiopsida</taxon>
        <taxon>Polypodiidae</taxon>
        <taxon>Polypodiales</taxon>
        <taxon>Pteridineae</taxon>
        <taxon>Pteridaceae</taxon>
        <taxon>Vittarioideae</taxon>
        <taxon>Adiantum</taxon>
    </lineage>
</organism>
<dbReference type="AlphaFoldDB" id="A0A9D4U4W3"/>
<name>A0A9D4U4W3_ADICA</name>
<accession>A0A9D4U4W3</accession>
<sequence length="103" mass="11643">MSSLPHKNADIDHRCEDISCGLRFARSHYIWRKLRDTRIWSCACKVGHTLESSLSQLLAAFGGSPLHSSTVSDSEQRTQKAEQPPTFFNFGRAHFTEVRLPSP</sequence>
<keyword evidence="3" id="KW-1185">Reference proteome</keyword>
<evidence type="ECO:0000256" key="1">
    <source>
        <dbReference type="SAM" id="MobiDB-lite"/>
    </source>
</evidence>
<dbReference type="EMBL" id="JABFUD020000023">
    <property type="protein sequence ID" value="KAI5061442.1"/>
    <property type="molecule type" value="Genomic_DNA"/>
</dbReference>
<protein>
    <submittedName>
        <fullName evidence="2">Uncharacterized protein</fullName>
    </submittedName>
</protein>
<evidence type="ECO:0000313" key="3">
    <source>
        <dbReference type="Proteomes" id="UP000886520"/>
    </source>
</evidence>
<evidence type="ECO:0000313" key="2">
    <source>
        <dbReference type="EMBL" id="KAI5061442.1"/>
    </source>
</evidence>
<reference evidence="2" key="1">
    <citation type="submission" date="2021-01" db="EMBL/GenBank/DDBJ databases">
        <title>Adiantum capillus-veneris genome.</title>
        <authorList>
            <person name="Fang Y."/>
            <person name="Liao Q."/>
        </authorList>
    </citation>
    <scope>NUCLEOTIDE SEQUENCE</scope>
    <source>
        <strain evidence="2">H3</strain>
        <tissue evidence="2">Leaf</tissue>
    </source>
</reference>
<gene>
    <name evidence="2" type="ORF">GOP47_0023947</name>
</gene>
<comment type="caution">
    <text evidence="2">The sequence shown here is derived from an EMBL/GenBank/DDBJ whole genome shotgun (WGS) entry which is preliminary data.</text>
</comment>
<feature type="region of interest" description="Disordered" evidence="1">
    <location>
        <begin position="66"/>
        <end position="85"/>
    </location>
</feature>
<proteinExistence type="predicted"/>
<dbReference type="Proteomes" id="UP000886520">
    <property type="component" value="Chromosome 23"/>
</dbReference>